<dbReference type="RefSeq" id="WP_126010841.1">
    <property type="nucleotide sequence ID" value="NZ_CP032509.1"/>
</dbReference>
<keyword evidence="3" id="KW-1185">Reference proteome</keyword>
<dbReference type="EMBL" id="CP032509">
    <property type="protein sequence ID" value="AZN72515.1"/>
    <property type="molecule type" value="Genomic_DNA"/>
</dbReference>
<accession>A0A3Q8XPW1</accession>
<name>A0A3Q8XPW1_9HYPH</name>
<gene>
    <name evidence="2" type="ORF">D5400_15665</name>
</gene>
<dbReference type="KEGG" id="abaw:D5400_15665"/>
<dbReference type="OrthoDB" id="7707524at2"/>
<proteinExistence type="predicted"/>
<feature type="signal peptide" evidence="1">
    <location>
        <begin position="1"/>
        <end position="22"/>
    </location>
</feature>
<evidence type="ECO:0008006" key="4">
    <source>
        <dbReference type="Google" id="ProtNLM"/>
    </source>
</evidence>
<evidence type="ECO:0000313" key="3">
    <source>
        <dbReference type="Proteomes" id="UP000268192"/>
    </source>
</evidence>
<evidence type="ECO:0000313" key="2">
    <source>
        <dbReference type="EMBL" id="AZN72515.1"/>
    </source>
</evidence>
<keyword evidence="1" id="KW-0732">Signal</keyword>
<protein>
    <recommendedName>
        <fullName evidence="4">Tat pathway signal sequence domain protein</fullName>
    </recommendedName>
</protein>
<organism evidence="2 3">
    <name type="scientific">Georhizobium profundi</name>
    <dbReference type="NCBI Taxonomy" id="2341112"/>
    <lineage>
        <taxon>Bacteria</taxon>
        <taxon>Pseudomonadati</taxon>
        <taxon>Pseudomonadota</taxon>
        <taxon>Alphaproteobacteria</taxon>
        <taxon>Hyphomicrobiales</taxon>
        <taxon>Rhizobiaceae</taxon>
        <taxon>Georhizobium</taxon>
    </lineage>
</organism>
<evidence type="ECO:0000256" key="1">
    <source>
        <dbReference type="SAM" id="SignalP"/>
    </source>
</evidence>
<dbReference type="AlphaFoldDB" id="A0A3Q8XPW1"/>
<reference evidence="2 3" key="1">
    <citation type="submission" date="2018-09" db="EMBL/GenBank/DDBJ databases">
        <title>Marinorhizobium profundi gen. nov., sp. nov., isolated from a deep-sea sediment sample from the New Britain Trench and proposal of Marinorhizobiaceae fam. nov. in the order Rhizobiales of the class Alphaproteobacteria.</title>
        <authorList>
            <person name="Cao J."/>
        </authorList>
    </citation>
    <scope>NUCLEOTIDE SEQUENCE [LARGE SCALE GENOMIC DNA]</scope>
    <source>
        <strain evidence="2 3">WS11</strain>
    </source>
</reference>
<dbReference type="Proteomes" id="UP000268192">
    <property type="component" value="Chromosome"/>
</dbReference>
<sequence length="143" mass="15098">MNRAAPFLLSVLCAILAVPAQAQTAPEPQGLSMELNATAETENGCMMTFVVESGLGNDISKASYQMVFFNGEGLVERMTVLDFQDVPAGRTRVRQFNIGGTACSSLSRVLVNDVATCESADLGEDACIVSLAASSRSDIELSN</sequence>
<feature type="chain" id="PRO_5018613820" description="Tat pathway signal sequence domain protein" evidence="1">
    <location>
        <begin position="23"/>
        <end position="143"/>
    </location>
</feature>